<dbReference type="Proteomes" id="UP000243605">
    <property type="component" value="Unassembled WGS sequence"/>
</dbReference>
<sequence>MKSTTISRFILMILGNIFIGFAVTLFRIADIGADPFTTFILGGQFVTNLSYGVTTIVINLIIIIPLILFGRDLVSWGTFVNMFGIGLISDGFISIYHLMGIDSLSFLTQLIVASIGVIVIAFGASMYITANLGVSPYDGMGIIVERLSEKRVKYARARIIQDVIAVVAGVILGATFGVATLISAFLTGPLITFFNTRVSERLFARLEKVF</sequence>
<dbReference type="InterPro" id="IPR038750">
    <property type="entry name" value="YczE/YyaS-like"/>
</dbReference>
<gene>
    <name evidence="2" type="ORF">SAMN05192557_1096</name>
</gene>
<evidence type="ECO:0000313" key="3">
    <source>
        <dbReference type="Proteomes" id="UP000243605"/>
    </source>
</evidence>
<feature type="transmembrane region" description="Helical" evidence="1">
    <location>
        <begin position="9"/>
        <end position="29"/>
    </location>
</feature>
<dbReference type="OrthoDB" id="9814474at2"/>
<feature type="transmembrane region" description="Helical" evidence="1">
    <location>
        <begin position="163"/>
        <end position="186"/>
    </location>
</feature>
<dbReference type="RefSeq" id="WP_091474642.1">
    <property type="nucleotide sequence ID" value="NZ_FOIT01000003.1"/>
</dbReference>
<evidence type="ECO:0000256" key="1">
    <source>
        <dbReference type="SAM" id="Phobius"/>
    </source>
</evidence>
<reference evidence="2 3" key="1">
    <citation type="submission" date="2016-10" db="EMBL/GenBank/DDBJ databases">
        <authorList>
            <person name="Varghese N."/>
            <person name="Submissions S."/>
        </authorList>
    </citation>
    <scope>NUCLEOTIDE SEQUENCE [LARGE SCALE GENOMIC DNA]</scope>
    <source>
        <strain evidence="2 3">IBRC-M10081</strain>
    </source>
</reference>
<proteinExistence type="predicted"/>
<feature type="transmembrane region" description="Helical" evidence="1">
    <location>
        <begin position="76"/>
        <end position="98"/>
    </location>
</feature>
<keyword evidence="1" id="KW-0812">Transmembrane</keyword>
<keyword evidence="1" id="KW-0472">Membrane</keyword>
<dbReference type="AlphaFoldDB" id="A0A662Z595"/>
<keyword evidence="3" id="KW-1185">Reference proteome</keyword>
<dbReference type="PANTHER" id="PTHR40078">
    <property type="entry name" value="INTEGRAL MEMBRANE PROTEIN-RELATED"/>
    <property type="match status" value="1"/>
</dbReference>
<dbReference type="EMBL" id="FOIT01000003">
    <property type="protein sequence ID" value="SEV99131.1"/>
    <property type="molecule type" value="Genomic_DNA"/>
</dbReference>
<protein>
    <submittedName>
        <fullName evidence="2">Uncharacterized membrane protein YczE</fullName>
    </submittedName>
</protein>
<organism evidence="2 3">
    <name type="scientific">Aliicoccus persicus</name>
    <dbReference type="NCBI Taxonomy" id="930138"/>
    <lineage>
        <taxon>Bacteria</taxon>
        <taxon>Bacillati</taxon>
        <taxon>Bacillota</taxon>
        <taxon>Bacilli</taxon>
        <taxon>Bacillales</taxon>
        <taxon>Staphylococcaceae</taxon>
        <taxon>Aliicoccus</taxon>
    </lineage>
</organism>
<evidence type="ECO:0000313" key="2">
    <source>
        <dbReference type="EMBL" id="SEV99131.1"/>
    </source>
</evidence>
<dbReference type="PANTHER" id="PTHR40078:SF1">
    <property type="entry name" value="INTEGRAL MEMBRANE PROTEIN"/>
    <property type="match status" value="1"/>
</dbReference>
<name>A0A662Z595_9STAP</name>
<dbReference type="Pfam" id="PF19700">
    <property type="entry name" value="DUF6198"/>
    <property type="match status" value="1"/>
</dbReference>
<accession>A0A662Z595</accession>
<keyword evidence="1" id="KW-1133">Transmembrane helix</keyword>
<feature type="transmembrane region" description="Helical" evidence="1">
    <location>
        <begin position="49"/>
        <end position="69"/>
    </location>
</feature>
<feature type="transmembrane region" description="Helical" evidence="1">
    <location>
        <begin position="110"/>
        <end position="130"/>
    </location>
</feature>